<dbReference type="CDD" id="cd24006">
    <property type="entry name" value="ASKHA_NBD_PPX_GppA"/>
    <property type="match status" value="1"/>
</dbReference>
<sequence length="528" mass="59602">MFYSIRRICKWIEKSYIVLIMTKGQNQKAVAVLDIGSIALRLVIAELIPGKDFKILDRAVRNCALGKDVFENGFVSEPVFKAMRKILKDYKELLSSWGLKTQDVRAIATSALRDAENRDTIIDRIKIELGYNIEVVEGLEQNHLTYLAVDRALRNYPVFYESGSLVVESGGGSTDIIILDRGAMVSAHSLDLGTVRLLKQLPPRKRNNATIELLVKENISATKSFLKTDFKLADISTYIAVGGDARFMASIKGVQESPSFKAVEKDYFYDFLDEIEAMSLDRLVARFSLSYSDAEHLFPALLIHSHFLAETKADFIIVPEVSMREGALISMSMPDKKGIKHNFYRQIMDSARNLAKRYFCDMRHVEQVKKLACMLFDSVSVLHGLTEYERLILEVAALLHDVGRYINPALHELHGSYIIKNSELFGLSTLEIELIADVVSMHRGDFKTFSSRRADNVLLAKKLAAILRVADALDSGHVSKIMAISVDITEDEVVLFTEKEEELVTEKYALAQKSDLFKDVFARRIRLV</sequence>
<evidence type="ECO:0000313" key="2">
    <source>
        <dbReference type="EMBL" id="MEM5947142.1"/>
    </source>
</evidence>
<keyword evidence="3" id="KW-1185">Reference proteome</keyword>
<dbReference type="Gene3D" id="3.30.420.40">
    <property type="match status" value="1"/>
</dbReference>
<dbReference type="Proteomes" id="UP001466331">
    <property type="component" value="Unassembled WGS sequence"/>
</dbReference>
<dbReference type="RefSeq" id="WP_420068594.1">
    <property type="nucleotide sequence ID" value="NZ_JBCHKQ010000001.1"/>
</dbReference>
<dbReference type="PROSITE" id="PS50042">
    <property type="entry name" value="CNMP_BINDING_3"/>
    <property type="match status" value="1"/>
</dbReference>
<dbReference type="Pfam" id="PF21447">
    <property type="entry name" value="Ppx-GppA_III"/>
    <property type="match status" value="1"/>
</dbReference>
<dbReference type="InterPro" id="IPR003695">
    <property type="entry name" value="Ppx_GppA_N"/>
</dbReference>
<dbReference type="InterPro" id="IPR043129">
    <property type="entry name" value="ATPase_NBD"/>
</dbReference>
<dbReference type="SUPFAM" id="SSF109604">
    <property type="entry name" value="HD-domain/PDEase-like"/>
    <property type="match status" value="1"/>
</dbReference>
<feature type="domain" description="Cyclic nucleotide-binding" evidence="1">
    <location>
        <begin position="135"/>
        <end position="184"/>
    </location>
</feature>
<comment type="caution">
    <text evidence="2">The sequence shown here is derived from an EMBL/GenBank/DDBJ whole genome shotgun (WGS) entry which is preliminary data.</text>
</comment>
<dbReference type="EMBL" id="JBCHKQ010000001">
    <property type="protein sequence ID" value="MEM5947142.1"/>
    <property type="molecule type" value="Genomic_DNA"/>
</dbReference>
<dbReference type="PANTHER" id="PTHR30005">
    <property type="entry name" value="EXOPOLYPHOSPHATASE"/>
    <property type="match status" value="1"/>
</dbReference>
<dbReference type="InterPro" id="IPR048950">
    <property type="entry name" value="Ppx_GppA_C"/>
</dbReference>
<dbReference type="Gene3D" id="1.10.3210.10">
    <property type="entry name" value="Hypothetical protein af1432"/>
    <property type="match status" value="1"/>
</dbReference>
<gene>
    <name evidence="2" type="ORF">WKV44_01140</name>
</gene>
<dbReference type="InterPro" id="IPR000595">
    <property type="entry name" value="cNMP-bd_dom"/>
</dbReference>
<evidence type="ECO:0000259" key="1">
    <source>
        <dbReference type="PROSITE" id="PS50042"/>
    </source>
</evidence>
<proteinExistence type="predicted"/>
<dbReference type="Gene3D" id="3.30.420.150">
    <property type="entry name" value="Exopolyphosphatase. Domain 2"/>
    <property type="match status" value="1"/>
</dbReference>
<evidence type="ECO:0000313" key="3">
    <source>
        <dbReference type="Proteomes" id="UP001466331"/>
    </source>
</evidence>
<protein>
    <submittedName>
        <fullName evidence="2">HD domain-containing protein</fullName>
    </submittedName>
</protein>
<dbReference type="SUPFAM" id="SSF53067">
    <property type="entry name" value="Actin-like ATPase domain"/>
    <property type="match status" value="2"/>
</dbReference>
<dbReference type="InterPro" id="IPR003607">
    <property type="entry name" value="HD/PDEase_dom"/>
</dbReference>
<dbReference type="CDD" id="cd00077">
    <property type="entry name" value="HDc"/>
    <property type="match status" value="1"/>
</dbReference>
<organism evidence="2 3">
    <name type="scientific">Rarispira pelagica</name>
    <dbReference type="NCBI Taxonomy" id="3141764"/>
    <lineage>
        <taxon>Bacteria</taxon>
        <taxon>Pseudomonadati</taxon>
        <taxon>Spirochaetota</taxon>
        <taxon>Spirochaetia</taxon>
        <taxon>Winmispirales</taxon>
        <taxon>Winmispiraceae</taxon>
        <taxon>Rarispira</taxon>
    </lineage>
</organism>
<dbReference type="InterPro" id="IPR050273">
    <property type="entry name" value="GppA/Ppx_hydrolase"/>
</dbReference>
<reference evidence="2 3" key="1">
    <citation type="submission" date="2024-03" db="EMBL/GenBank/DDBJ databases">
        <title>Ignisphaera cupida sp. nov., a hyperthermophilic hydrolytic archaeon from a hot spring of Kamchatka, and proposal of Ignisphaeraceae fam. nov.</title>
        <authorList>
            <person name="Podosokorskaya O.A."/>
            <person name="Elcheninov A.G."/>
            <person name="Maltseva A.I."/>
            <person name="Zayulina K.S."/>
            <person name="Novikov A."/>
            <person name="Merkel A.Y."/>
        </authorList>
    </citation>
    <scope>NUCLEOTIDE SEQUENCE [LARGE SCALE GENOMIC DNA]</scope>
    <source>
        <strain evidence="2 3">38H-sp</strain>
    </source>
</reference>
<accession>A0ABU9U8Z3</accession>
<dbReference type="PANTHER" id="PTHR30005:SF0">
    <property type="entry name" value="RETROGRADE REGULATION PROTEIN 2"/>
    <property type="match status" value="1"/>
</dbReference>
<dbReference type="Pfam" id="PF02541">
    <property type="entry name" value="Ppx-GppA"/>
    <property type="match status" value="1"/>
</dbReference>
<name>A0ABU9U8Z3_9SPIR</name>